<name>A0A4S2MJY7_9PEZI</name>
<sequence length="116" mass="12891">MKNPHHPAPPIHQPSSFRPRTIFLLAIISPSPSLSDGEFRLVSKFSQSARHSHPTSKSSIAGRQTAELPQSSKSSDPAVEIETLHRPPGSWLSSNSHHPQPSITPYRRSTLKRMQQ</sequence>
<dbReference type="Proteomes" id="UP000298138">
    <property type="component" value="Unassembled WGS sequence"/>
</dbReference>
<reference evidence="2 3" key="1">
    <citation type="submission" date="2019-04" db="EMBL/GenBank/DDBJ databases">
        <title>Comparative genomics and transcriptomics to analyze fruiting body development in filamentous ascomycetes.</title>
        <authorList>
            <consortium name="DOE Joint Genome Institute"/>
            <person name="Lutkenhaus R."/>
            <person name="Traeger S."/>
            <person name="Breuer J."/>
            <person name="Kuo A."/>
            <person name="Lipzen A."/>
            <person name="Pangilinan J."/>
            <person name="Dilworth D."/>
            <person name="Sandor L."/>
            <person name="Poggeler S."/>
            <person name="Barry K."/>
            <person name="Grigoriev I.V."/>
            <person name="Nowrousian M."/>
        </authorList>
    </citation>
    <scope>NUCLEOTIDE SEQUENCE [LARGE SCALE GENOMIC DNA]</scope>
    <source>
        <strain evidence="2 3">CBS 389.68</strain>
    </source>
</reference>
<feature type="region of interest" description="Disordered" evidence="1">
    <location>
        <begin position="46"/>
        <end position="116"/>
    </location>
</feature>
<keyword evidence="3" id="KW-1185">Reference proteome</keyword>
<evidence type="ECO:0000313" key="2">
    <source>
        <dbReference type="EMBL" id="TGZ77306.1"/>
    </source>
</evidence>
<feature type="compositionally biased region" description="Polar residues" evidence="1">
    <location>
        <begin position="46"/>
        <end position="75"/>
    </location>
</feature>
<dbReference type="InParanoid" id="A0A4S2MJY7"/>
<accession>A0A4S2MJY7</accession>
<dbReference type="AlphaFoldDB" id="A0A4S2MJY7"/>
<evidence type="ECO:0000256" key="1">
    <source>
        <dbReference type="SAM" id="MobiDB-lite"/>
    </source>
</evidence>
<evidence type="ECO:0000313" key="3">
    <source>
        <dbReference type="Proteomes" id="UP000298138"/>
    </source>
</evidence>
<organism evidence="2 3">
    <name type="scientific">Ascodesmis nigricans</name>
    <dbReference type="NCBI Taxonomy" id="341454"/>
    <lineage>
        <taxon>Eukaryota</taxon>
        <taxon>Fungi</taxon>
        <taxon>Dikarya</taxon>
        <taxon>Ascomycota</taxon>
        <taxon>Pezizomycotina</taxon>
        <taxon>Pezizomycetes</taxon>
        <taxon>Pezizales</taxon>
        <taxon>Ascodesmidaceae</taxon>
        <taxon>Ascodesmis</taxon>
    </lineage>
</organism>
<dbReference type="EMBL" id="ML220155">
    <property type="protein sequence ID" value="TGZ77306.1"/>
    <property type="molecule type" value="Genomic_DNA"/>
</dbReference>
<gene>
    <name evidence="2" type="ORF">EX30DRAFT_344199</name>
</gene>
<protein>
    <submittedName>
        <fullName evidence="2">Uncharacterized protein</fullName>
    </submittedName>
</protein>
<feature type="compositionally biased region" description="Polar residues" evidence="1">
    <location>
        <begin position="91"/>
        <end position="103"/>
    </location>
</feature>
<proteinExistence type="predicted"/>